<reference evidence="3" key="2">
    <citation type="journal article" date="2021" name="PeerJ">
        <title>Extensive microbial diversity within the chicken gut microbiome revealed by metagenomics and culture.</title>
        <authorList>
            <person name="Gilroy R."/>
            <person name="Ravi A."/>
            <person name="Getino M."/>
            <person name="Pursley I."/>
            <person name="Horton D.L."/>
            <person name="Alikhan N.F."/>
            <person name="Baker D."/>
            <person name="Gharbi K."/>
            <person name="Hall N."/>
            <person name="Watson M."/>
            <person name="Adriaenssens E.M."/>
            <person name="Foster-Nyarko E."/>
            <person name="Jarju S."/>
            <person name="Secka A."/>
            <person name="Antonio M."/>
            <person name="Oren A."/>
            <person name="Chaudhuri R.R."/>
            <person name="La Ragione R."/>
            <person name="Hildebrand F."/>
            <person name="Pallen M.J."/>
        </authorList>
    </citation>
    <scope>NUCLEOTIDE SEQUENCE</scope>
    <source>
        <strain evidence="3">ChiBcolR7-354</strain>
    </source>
</reference>
<feature type="signal peptide" evidence="2">
    <location>
        <begin position="1"/>
        <end position="21"/>
    </location>
</feature>
<evidence type="ECO:0008006" key="5">
    <source>
        <dbReference type="Google" id="ProtNLM"/>
    </source>
</evidence>
<feature type="region of interest" description="Disordered" evidence="1">
    <location>
        <begin position="68"/>
        <end position="89"/>
    </location>
</feature>
<organism evidence="3 4">
    <name type="scientific">Candidatus Scatomorpha intestinavium</name>
    <dbReference type="NCBI Taxonomy" id="2840922"/>
    <lineage>
        <taxon>Bacteria</taxon>
        <taxon>Bacillati</taxon>
        <taxon>Bacillota</taxon>
        <taxon>Clostridia</taxon>
        <taxon>Eubacteriales</taxon>
        <taxon>Candidatus Scatomorpha</taxon>
    </lineage>
</organism>
<evidence type="ECO:0000256" key="2">
    <source>
        <dbReference type="SAM" id="SignalP"/>
    </source>
</evidence>
<gene>
    <name evidence="3" type="ORF">IAB77_06490</name>
</gene>
<protein>
    <recommendedName>
        <fullName evidence="5">Lipoprotein</fullName>
    </recommendedName>
</protein>
<dbReference type="PROSITE" id="PS51257">
    <property type="entry name" value="PROKAR_LIPOPROTEIN"/>
    <property type="match status" value="1"/>
</dbReference>
<reference evidence="3" key="1">
    <citation type="submission" date="2020-10" db="EMBL/GenBank/DDBJ databases">
        <authorList>
            <person name="Gilroy R."/>
        </authorList>
    </citation>
    <scope>NUCLEOTIDE SEQUENCE</scope>
    <source>
        <strain evidence="3">ChiBcolR7-354</strain>
    </source>
</reference>
<dbReference type="Proteomes" id="UP000824262">
    <property type="component" value="Unassembled WGS sequence"/>
</dbReference>
<comment type="caution">
    <text evidence="3">The sequence shown here is derived from an EMBL/GenBank/DDBJ whole genome shotgun (WGS) entry which is preliminary data.</text>
</comment>
<name>A0A9D1CSR6_9FIRM</name>
<evidence type="ECO:0000313" key="3">
    <source>
        <dbReference type="EMBL" id="HIQ78891.1"/>
    </source>
</evidence>
<proteinExistence type="predicted"/>
<keyword evidence="2" id="KW-0732">Signal</keyword>
<feature type="chain" id="PRO_5038886564" description="Lipoprotein" evidence="2">
    <location>
        <begin position="22"/>
        <end position="143"/>
    </location>
</feature>
<evidence type="ECO:0000256" key="1">
    <source>
        <dbReference type="SAM" id="MobiDB-lite"/>
    </source>
</evidence>
<dbReference type="AlphaFoldDB" id="A0A9D1CSR6"/>
<feature type="compositionally biased region" description="Low complexity" evidence="1">
    <location>
        <begin position="80"/>
        <end position="89"/>
    </location>
</feature>
<evidence type="ECO:0000313" key="4">
    <source>
        <dbReference type="Proteomes" id="UP000824262"/>
    </source>
</evidence>
<sequence>MKRAAALLLLAGLLLGLSACGGGAEGALRLARSWDEERLWGCRYEAACAGSLFVLSIRGCAPEAGPALSPRAEGGGGTARPGALGSGQSAAALPRGADMARELDSELRAALGGGWDVLIVFYTPGGRLYGTYLNGERQCISEV</sequence>
<accession>A0A9D1CSR6</accession>
<dbReference type="EMBL" id="DVGA01000064">
    <property type="protein sequence ID" value="HIQ78891.1"/>
    <property type="molecule type" value="Genomic_DNA"/>
</dbReference>